<reference evidence="1" key="1">
    <citation type="submission" date="2018-05" db="EMBL/GenBank/DDBJ databases">
        <authorList>
            <person name="Lanie J.A."/>
            <person name="Ng W.-L."/>
            <person name="Kazmierczak K.M."/>
            <person name="Andrzejewski T.M."/>
            <person name="Davidsen T.M."/>
            <person name="Wayne K.J."/>
            <person name="Tettelin H."/>
            <person name="Glass J.I."/>
            <person name="Rusch D."/>
            <person name="Podicherti R."/>
            <person name="Tsui H.-C.T."/>
            <person name="Winkler M.E."/>
        </authorList>
    </citation>
    <scope>NUCLEOTIDE SEQUENCE</scope>
</reference>
<evidence type="ECO:0000313" key="1">
    <source>
        <dbReference type="EMBL" id="SVE05465.1"/>
    </source>
</evidence>
<feature type="non-terminal residue" evidence="1">
    <location>
        <position position="1"/>
    </location>
</feature>
<name>A0A383AE58_9ZZZZ</name>
<dbReference type="EMBL" id="UINC01191029">
    <property type="protein sequence ID" value="SVE05465.1"/>
    <property type="molecule type" value="Genomic_DNA"/>
</dbReference>
<accession>A0A383AE58</accession>
<sequence length="39" mass="4353">MNCVPYQSAVNIGKYTFKKTTMKLHLRPGVPCILGWGLS</sequence>
<feature type="non-terminal residue" evidence="1">
    <location>
        <position position="39"/>
    </location>
</feature>
<proteinExistence type="predicted"/>
<protein>
    <submittedName>
        <fullName evidence="1">Uncharacterized protein</fullName>
    </submittedName>
</protein>
<dbReference type="AlphaFoldDB" id="A0A383AE58"/>
<gene>
    <name evidence="1" type="ORF">METZ01_LOCUS458319</name>
</gene>
<organism evidence="1">
    <name type="scientific">marine metagenome</name>
    <dbReference type="NCBI Taxonomy" id="408172"/>
    <lineage>
        <taxon>unclassified sequences</taxon>
        <taxon>metagenomes</taxon>
        <taxon>ecological metagenomes</taxon>
    </lineage>
</organism>